<keyword evidence="3" id="KW-1185">Reference proteome</keyword>
<feature type="region of interest" description="Disordered" evidence="1">
    <location>
        <begin position="1"/>
        <end position="92"/>
    </location>
</feature>
<comment type="caution">
    <text evidence="2">The sequence shown here is derived from an EMBL/GenBank/DDBJ whole genome shotgun (WGS) entry which is preliminary data.</text>
</comment>
<dbReference type="OrthoDB" id="10574554at2759"/>
<feature type="region of interest" description="Disordered" evidence="1">
    <location>
        <begin position="112"/>
        <end position="159"/>
    </location>
</feature>
<reference evidence="2 3" key="1">
    <citation type="submission" date="2019-11" db="EMBL/GenBank/DDBJ databases">
        <title>Whole genome sequence of Oryza granulata.</title>
        <authorList>
            <person name="Li W."/>
        </authorList>
    </citation>
    <scope>NUCLEOTIDE SEQUENCE [LARGE SCALE GENOMIC DNA]</scope>
    <source>
        <strain evidence="3">cv. Menghai</strain>
        <tissue evidence="2">Leaf</tissue>
    </source>
</reference>
<organism evidence="2 3">
    <name type="scientific">Oryza meyeriana var. granulata</name>
    <dbReference type="NCBI Taxonomy" id="110450"/>
    <lineage>
        <taxon>Eukaryota</taxon>
        <taxon>Viridiplantae</taxon>
        <taxon>Streptophyta</taxon>
        <taxon>Embryophyta</taxon>
        <taxon>Tracheophyta</taxon>
        <taxon>Spermatophyta</taxon>
        <taxon>Magnoliopsida</taxon>
        <taxon>Liliopsida</taxon>
        <taxon>Poales</taxon>
        <taxon>Poaceae</taxon>
        <taxon>BOP clade</taxon>
        <taxon>Oryzoideae</taxon>
        <taxon>Oryzeae</taxon>
        <taxon>Oryzinae</taxon>
        <taxon>Oryza</taxon>
        <taxon>Oryza meyeriana</taxon>
    </lineage>
</organism>
<evidence type="ECO:0000313" key="2">
    <source>
        <dbReference type="EMBL" id="KAF0933557.1"/>
    </source>
</evidence>
<evidence type="ECO:0000313" key="3">
    <source>
        <dbReference type="Proteomes" id="UP000479710"/>
    </source>
</evidence>
<dbReference type="Proteomes" id="UP000479710">
    <property type="component" value="Unassembled WGS sequence"/>
</dbReference>
<evidence type="ECO:0000256" key="1">
    <source>
        <dbReference type="SAM" id="MobiDB-lite"/>
    </source>
</evidence>
<feature type="compositionally biased region" description="Low complexity" evidence="1">
    <location>
        <begin position="64"/>
        <end position="82"/>
    </location>
</feature>
<sequence length="159" mass="16923">MGVHVDAMAPRRMGASGSAGGGISPSPPRRASPGRAPAVMAPAGQGARTAAGGGVGRSPESQRRASPSRAAPAVAVEPPAVEGPRRRVSFSGGESLWNDELMRRFVLAQEGPPRRGEMEMATRHRRRKWRAPGESRLRRMSLAHVAADQDGETNDNHYE</sequence>
<dbReference type="EMBL" id="SPHZ02000001">
    <property type="protein sequence ID" value="KAF0933557.1"/>
    <property type="molecule type" value="Genomic_DNA"/>
</dbReference>
<feature type="compositionally biased region" description="Low complexity" evidence="1">
    <location>
        <begin position="31"/>
        <end position="50"/>
    </location>
</feature>
<dbReference type="AlphaFoldDB" id="A0A6G1F9G4"/>
<gene>
    <name evidence="2" type="ORF">E2562_018804</name>
</gene>
<protein>
    <submittedName>
        <fullName evidence="2">Uncharacterized protein</fullName>
    </submittedName>
</protein>
<accession>A0A6G1F9G4</accession>
<feature type="compositionally biased region" description="Basic and acidic residues" evidence="1">
    <location>
        <begin position="112"/>
        <end position="122"/>
    </location>
</feature>
<proteinExistence type="predicted"/>
<name>A0A6G1F9G4_9ORYZ</name>